<accession>A0A853EY71</accession>
<dbReference type="SUPFAM" id="SSF51182">
    <property type="entry name" value="RmlC-like cupins"/>
    <property type="match status" value="1"/>
</dbReference>
<sequence length="273" mass="27885">MTHPFPGGTSVSRLSVYDWPTTDGAGLVGGGTPHLHLASDEGYVVLSGAGSVQTLGPDGYAEHPLIAGTLLWFQPGVVHRLVNDGDLEILVVMSNAGLPEAGDAVMTFPADVLADAERYAAAATLPALPALPPGAIATVASSDAATTGSAATGTLTADTVTADTVTADAARARRDLAVEGFTVLRERVLAEGPDVPMGELYNAAARLVRHKVPGWQLTWDSTVRASADRTAGALVALAAGAAPHLCDAATASTQARSGPPRYGMCGRLRTWAL</sequence>
<evidence type="ECO:0000259" key="1">
    <source>
        <dbReference type="Pfam" id="PF07883"/>
    </source>
</evidence>
<dbReference type="InterPro" id="IPR013096">
    <property type="entry name" value="Cupin_2"/>
</dbReference>
<dbReference type="RefSeq" id="WP_179914556.1">
    <property type="nucleotide sequence ID" value="NZ_JACBYE010000072.1"/>
</dbReference>
<feature type="domain" description="Cupin type-2" evidence="1">
    <location>
        <begin position="31"/>
        <end position="92"/>
    </location>
</feature>
<comment type="caution">
    <text evidence="2">The sequence shown here is derived from an EMBL/GenBank/DDBJ whole genome shotgun (WGS) entry which is preliminary data.</text>
</comment>
<keyword evidence="3" id="KW-1185">Reference proteome</keyword>
<dbReference type="EMBL" id="JACBYE010000072">
    <property type="protein sequence ID" value="NYS95391.1"/>
    <property type="molecule type" value="Genomic_DNA"/>
</dbReference>
<gene>
    <name evidence="2" type="ORF">HZZ10_17945</name>
</gene>
<evidence type="ECO:0000313" key="2">
    <source>
        <dbReference type="EMBL" id="NYS95391.1"/>
    </source>
</evidence>
<protein>
    <submittedName>
        <fullName evidence="2">Cupin domain-containing protein</fullName>
    </submittedName>
</protein>
<dbReference type="Proteomes" id="UP000561011">
    <property type="component" value="Unassembled WGS sequence"/>
</dbReference>
<name>A0A853EY71_9MICO</name>
<dbReference type="InterPro" id="IPR014710">
    <property type="entry name" value="RmlC-like_jellyroll"/>
</dbReference>
<evidence type="ECO:0000313" key="3">
    <source>
        <dbReference type="Proteomes" id="UP000561011"/>
    </source>
</evidence>
<reference evidence="2 3" key="1">
    <citation type="submission" date="2020-07" db="EMBL/GenBank/DDBJ databases">
        <title>MOT database genomes.</title>
        <authorList>
            <person name="Joseph S."/>
            <person name="Aduse-Opoku J."/>
            <person name="Hashim A."/>
            <person name="Wade W."/>
            <person name="Curtis M."/>
        </authorList>
    </citation>
    <scope>NUCLEOTIDE SEQUENCE [LARGE SCALE GENOMIC DNA]</scope>
    <source>
        <strain evidence="2 3">DSM 100099</strain>
    </source>
</reference>
<proteinExistence type="predicted"/>
<dbReference type="Pfam" id="PF07883">
    <property type="entry name" value="Cupin_2"/>
    <property type="match status" value="1"/>
</dbReference>
<organism evidence="2 3">
    <name type="scientific">Sanguibacter inulinus</name>
    <dbReference type="NCBI Taxonomy" id="60922"/>
    <lineage>
        <taxon>Bacteria</taxon>
        <taxon>Bacillati</taxon>
        <taxon>Actinomycetota</taxon>
        <taxon>Actinomycetes</taxon>
        <taxon>Micrococcales</taxon>
        <taxon>Sanguibacteraceae</taxon>
        <taxon>Sanguibacter</taxon>
    </lineage>
</organism>
<dbReference type="Gene3D" id="2.60.120.10">
    <property type="entry name" value="Jelly Rolls"/>
    <property type="match status" value="1"/>
</dbReference>
<dbReference type="InterPro" id="IPR011051">
    <property type="entry name" value="RmlC_Cupin_sf"/>
</dbReference>
<dbReference type="AlphaFoldDB" id="A0A853EY71"/>